<sequence>MKFLIIIIFTLYNYTCFSQSLLEQLFIDLPLDDQFFKKLDANSRRTLIGSKKMYMNLPNYEVLPLDESVEQRLEENHITYFIIKFNPEEKYMEFAAHTFSIDDIKYYSMSYWTLSNDTILIGITIQEHHDKESELIEFYIKNKDEYSKVKNNQYLPNIKSFDNIINLHYVNERGVSFKDKMNVLNEIMIDQFSFQTDNQSIRYSYYLHPDLEIYKKNKGYIESIEPYLYKIIDLEWKNDKFEIVKKY</sequence>
<accession>A0ABT3CUC4</accession>
<gene>
    <name evidence="1" type="ORF">N7U62_11525</name>
</gene>
<name>A0ABT3CUC4_9BACT</name>
<comment type="caution">
    <text evidence="1">The sequence shown here is derived from an EMBL/GenBank/DDBJ whole genome shotgun (WGS) entry which is preliminary data.</text>
</comment>
<proteinExistence type="predicted"/>
<evidence type="ECO:0000313" key="2">
    <source>
        <dbReference type="Proteomes" id="UP001300692"/>
    </source>
</evidence>
<organism evidence="1 2">
    <name type="scientific">Reichenbachiella ulvae</name>
    <dbReference type="NCBI Taxonomy" id="2980104"/>
    <lineage>
        <taxon>Bacteria</taxon>
        <taxon>Pseudomonadati</taxon>
        <taxon>Bacteroidota</taxon>
        <taxon>Cytophagia</taxon>
        <taxon>Cytophagales</taxon>
        <taxon>Reichenbachiellaceae</taxon>
        <taxon>Reichenbachiella</taxon>
    </lineage>
</organism>
<reference evidence="1 2" key="1">
    <citation type="submission" date="2022-10" db="EMBL/GenBank/DDBJ databases">
        <title>Comparative genomics and taxonomic characterization of three novel marine species of genus Reichenbachiella exhibiting antioxidant and polysaccharide degradation activities.</title>
        <authorList>
            <person name="Muhammad N."/>
            <person name="Lee Y.-J."/>
            <person name="Ko J."/>
            <person name="Kim S.-G."/>
        </authorList>
    </citation>
    <scope>NUCLEOTIDE SEQUENCE [LARGE SCALE GENOMIC DNA]</scope>
    <source>
        <strain evidence="1 2">ABR2-5</strain>
    </source>
</reference>
<dbReference type="EMBL" id="JAOYOD010000001">
    <property type="protein sequence ID" value="MCV9387297.1"/>
    <property type="molecule type" value="Genomic_DNA"/>
</dbReference>
<evidence type="ECO:0000313" key="1">
    <source>
        <dbReference type="EMBL" id="MCV9387297.1"/>
    </source>
</evidence>
<keyword evidence="2" id="KW-1185">Reference proteome</keyword>
<dbReference type="Proteomes" id="UP001300692">
    <property type="component" value="Unassembled WGS sequence"/>
</dbReference>
<protein>
    <submittedName>
        <fullName evidence="1">Uncharacterized protein</fullName>
    </submittedName>
</protein>
<dbReference type="RefSeq" id="WP_264138122.1">
    <property type="nucleotide sequence ID" value="NZ_JAOYOD010000001.1"/>
</dbReference>